<dbReference type="AlphaFoldDB" id="A0A7R8Z1R4"/>
<keyword evidence="4" id="KW-1185">Reference proteome</keyword>
<name>A0A7R8Z1R4_HERIL</name>
<dbReference type="Proteomes" id="UP000594454">
    <property type="component" value="Chromosome 6"/>
</dbReference>
<dbReference type="InParanoid" id="A0A7R8Z1R4"/>
<feature type="compositionally biased region" description="Acidic residues" evidence="1">
    <location>
        <begin position="144"/>
        <end position="154"/>
    </location>
</feature>
<feature type="chain" id="PRO_5030841136" description="Protein quiver" evidence="2">
    <location>
        <begin position="20"/>
        <end position="190"/>
    </location>
</feature>
<gene>
    <name evidence="3" type="ORF">HERILL_LOCUS15157</name>
</gene>
<feature type="compositionally biased region" description="Low complexity" evidence="1">
    <location>
        <begin position="155"/>
        <end position="164"/>
    </location>
</feature>
<dbReference type="EMBL" id="LR899014">
    <property type="protein sequence ID" value="CAD7092826.1"/>
    <property type="molecule type" value="Genomic_DNA"/>
</dbReference>
<keyword evidence="2" id="KW-0732">Signal</keyword>
<feature type="region of interest" description="Disordered" evidence="1">
    <location>
        <begin position="117"/>
        <end position="164"/>
    </location>
</feature>
<sequence length="190" mass="21533">MFFYRLFVLLLFAIGASIALKCYSCGEENIYLGHEYRTPLPCEDMDKSENLENFIIECPDNFLGCTTQFKDNEVTRTCDTVPLIDDCKTANGITYCYCSQDLCNGKQSRADAHKASRDLLTNSNNNYPSDDEDYAEMSGHGANSDEEDESEENDSSSYSNRASSRWNPTGWVCLVVSVNVFMLRTFFVKQ</sequence>
<evidence type="ECO:0000313" key="3">
    <source>
        <dbReference type="EMBL" id="CAD7092826.1"/>
    </source>
</evidence>
<evidence type="ECO:0000313" key="4">
    <source>
        <dbReference type="Proteomes" id="UP000594454"/>
    </source>
</evidence>
<protein>
    <recommendedName>
        <fullName evidence="5">Protein quiver</fullName>
    </recommendedName>
</protein>
<evidence type="ECO:0000256" key="1">
    <source>
        <dbReference type="SAM" id="MobiDB-lite"/>
    </source>
</evidence>
<reference evidence="3 4" key="1">
    <citation type="submission" date="2020-11" db="EMBL/GenBank/DDBJ databases">
        <authorList>
            <person name="Wallbank WR R."/>
            <person name="Pardo Diaz C."/>
            <person name="Kozak K."/>
            <person name="Martin S."/>
            <person name="Jiggins C."/>
            <person name="Moest M."/>
            <person name="Warren A I."/>
            <person name="Generalovic N T."/>
            <person name="Byers J.R.P. K."/>
            <person name="Montejo-Kovacevich G."/>
            <person name="Yen C E."/>
        </authorList>
    </citation>
    <scope>NUCLEOTIDE SEQUENCE [LARGE SCALE GENOMIC DNA]</scope>
</reference>
<dbReference type="OMA" id="IYLGHEY"/>
<organism evidence="3 4">
    <name type="scientific">Hermetia illucens</name>
    <name type="common">Black soldier fly</name>
    <dbReference type="NCBI Taxonomy" id="343691"/>
    <lineage>
        <taxon>Eukaryota</taxon>
        <taxon>Metazoa</taxon>
        <taxon>Ecdysozoa</taxon>
        <taxon>Arthropoda</taxon>
        <taxon>Hexapoda</taxon>
        <taxon>Insecta</taxon>
        <taxon>Pterygota</taxon>
        <taxon>Neoptera</taxon>
        <taxon>Endopterygota</taxon>
        <taxon>Diptera</taxon>
        <taxon>Brachycera</taxon>
        <taxon>Stratiomyomorpha</taxon>
        <taxon>Stratiomyidae</taxon>
        <taxon>Hermetiinae</taxon>
        <taxon>Hermetia</taxon>
    </lineage>
</organism>
<proteinExistence type="predicted"/>
<dbReference type="OrthoDB" id="6781779at2759"/>
<feature type="signal peptide" evidence="2">
    <location>
        <begin position="1"/>
        <end position="19"/>
    </location>
</feature>
<evidence type="ECO:0008006" key="5">
    <source>
        <dbReference type="Google" id="ProtNLM"/>
    </source>
</evidence>
<evidence type="ECO:0000256" key="2">
    <source>
        <dbReference type="SAM" id="SignalP"/>
    </source>
</evidence>
<feature type="compositionally biased region" description="Polar residues" evidence="1">
    <location>
        <begin position="119"/>
        <end position="128"/>
    </location>
</feature>
<accession>A0A7R8Z1R4</accession>